<dbReference type="EMBL" id="BKCJ011264092">
    <property type="protein sequence ID" value="GFD12202.1"/>
    <property type="molecule type" value="Genomic_DNA"/>
</dbReference>
<dbReference type="InterPro" id="IPR057670">
    <property type="entry name" value="SH3_retrovirus"/>
</dbReference>
<dbReference type="GO" id="GO:0004519">
    <property type="term" value="F:endonuclease activity"/>
    <property type="evidence" value="ECO:0007669"/>
    <property type="project" value="UniProtKB-KW"/>
</dbReference>
<reference evidence="11" key="1">
    <citation type="journal article" date="2019" name="Sci. Rep.">
        <title>Draft genome of Tanacetum cinerariifolium, the natural source of mosquito coil.</title>
        <authorList>
            <person name="Yamashiro T."/>
            <person name="Shiraishi A."/>
            <person name="Satake H."/>
            <person name="Nakayama K."/>
        </authorList>
    </citation>
    <scope>NUCLEOTIDE SEQUENCE</scope>
</reference>
<keyword evidence="6" id="KW-0229">DNA integration</keyword>
<dbReference type="GO" id="GO:0015074">
    <property type="term" value="P:DNA integration"/>
    <property type="evidence" value="ECO:0007669"/>
    <property type="project" value="UniProtKB-KW"/>
</dbReference>
<name>A0A699TN71_TANCI</name>
<keyword evidence="1" id="KW-0540">Nuclease</keyword>
<dbReference type="PANTHER" id="PTHR42648">
    <property type="entry name" value="TRANSPOSASE, PUTATIVE-RELATED"/>
    <property type="match status" value="1"/>
</dbReference>
<keyword evidence="8" id="KW-0548">Nucleotidyltransferase</keyword>
<dbReference type="InterPro" id="IPR039537">
    <property type="entry name" value="Retrotran_Ty1/copia-like"/>
</dbReference>
<gene>
    <name evidence="11" type="ORF">Tci_884171</name>
</gene>
<protein>
    <submittedName>
        <fullName evidence="11">Integrase, catalytic region, zinc finger, CCHC-type, peptidase aspartic, catalytic</fullName>
    </submittedName>
</protein>
<evidence type="ECO:0000256" key="2">
    <source>
        <dbReference type="ARBA" id="ARBA00022723"/>
    </source>
</evidence>
<dbReference type="GO" id="GO:0046872">
    <property type="term" value="F:metal ion binding"/>
    <property type="evidence" value="ECO:0007669"/>
    <property type="project" value="UniProtKB-KW"/>
</dbReference>
<keyword evidence="5" id="KW-0460">Magnesium</keyword>
<keyword evidence="4" id="KW-0378">Hydrolase</keyword>
<feature type="domain" description="Retroviral polymerase SH3-like" evidence="10">
    <location>
        <begin position="44"/>
        <end position="84"/>
    </location>
</feature>
<dbReference type="AlphaFoldDB" id="A0A699TN71"/>
<comment type="caution">
    <text evidence="11">The sequence shown here is derived from an EMBL/GenBank/DDBJ whole genome shotgun (WGS) entry which is preliminary data.</text>
</comment>
<keyword evidence="8" id="KW-0808">Transferase</keyword>
<evidence type="ECO:0000256" key="6">
    <source>
        <dbReference type="ARBA" id="ARBA00022908"/>
    </source>
</evidence>
<evidence type="ECO:0000313" key="11">
    <source>
        <dbReference type="EMBL" id="GFD12202.1"/>
    </source>
</evidence>
<evidence type="ECO:0000259" key="10">
    <source>
        <dbReference type="Pfam" id="PF25597"/>
    </source>
</evidence>
<evidence type="ECO:0000256" key="4">
    <source>
        <dbReference type="ARBA" id="ARBA00022801"/>
    </source>
</evidence>
<evidence type="ECO:0000256" key="7">
    <source>
        <dbReference type="ARBA" id="ARBA00022918"/>
    </source>
</evidence>
<keyword evidence="7" id="KW-0695">RNA-directed DNA polymerase</keyword>
<proteinExistence type="predicted"/>
<dbReference type="GO" id="GO:0006310">
    <property type="term" value="P:DNA recombination"/>
    <property type="evidence" value="ECO:0007669"/>
    <property type="project" value="UniProtKB-KW"/>
</dbReference>
<dbReference type="GO" id="GO:0003964">
    <property type="term" value="F:RNA-directed DNA polymerase activity"/>
    <property type="evidence" value="ECO:0007669"/>
    <property type="project" value="UniProtKB-KW"/>
</dbReference>
<sequence length="84" mass="9680">AEAVATACYTQNRSLIHTCHHKTPYELMHNKKHNLTFFRVFGALCYPINDSEDFGKLQPTADIGIFVGYAPSRNGYRIYNKRTR</sequence>
<accession>A0A699TN71</accession>
<dbReference type="PANTHER" id="PTHR42648:SF11">
    <property type="entry name" value="TRANSPOSON TY4-P GAG-POL POLYPROTEIN"/>
    <property type="match status" value="1"/>
</dbReference>
<keyword evidence="2" id="KW-0479">Metal-binding</keyword>
<evidence type="ECO:0000256" key="1">
    <source>
        <dbReference type="ARBA" id="ARBA00022722"/>
    </source>
</evidence>
<evidence type="ECO:0000256" key="9">
    <source>
        <dbReference type="ARBA" id="ARBA00023172"/>
    </source>
</evidence>
<keyword evidence="8" id="KW-0239">DNA-directed DNA polymerase</keyword>
<dbReference type="Pfam" id="PF25597">
    <property type="entry name" value="SH3_retrovirus"/>
    <property type="match status" value="1"/>
</dbReference>
<evidence type="ECO:0000256" key="8">
    <source>
        <dbReference type="ARBA" id="ARBA00022932"/>
    </source>
</evidence>
<dbReference type="GO" id="GO:0003887">
    <property type="term" value="F:DNA-directed DNA polymerase activity"/>
    <property type="evidence" value="ECO:0007669"/>
    <property type="project" value="UniProtKB-KW"/>
</dbReference>
<feature type="non-terminal residue" evidence="11">
    <location>
        <position position="1"/>
    </location>
</feature>
<evidence type="ECO:0000256" key="5">
    <source>
        <dbReference type="ARBA" id="ARBA00022842"/>
    </source>
</evidence>
<organism evidence="11">
    <name type="scientific">Tanacetum cinerariifolium</name>
    <name type="common">Dalmatian daisy</name>
    <name type="synonym">Chrysanthemum cinerariifolium</name>
    <dbReference type="NCBI Taxonomy" id="118510"/>
    <lineage>
        <taxon>Eukaryota</taxon>
        <taxon>Viridiplantae</taxon>
        <taxon>Streptophyta</taxon>
        <taxon>Embryophyta</taxon>
        <taxon>Tracheophyta</taxon>
        <taxon>Spermatophyta</taxon>
        <taxon>Magnoliopsida</taxon>
        <taxon>eudicotyledons</taxon>
        <taxon>Gunneridae</taxon>
        <taxon>Pentapetalae</taxon>
        <taxon>asterids</taxon>
        <taxon>campanulids</taxon>
        <taxon>Asterales</taxon>
        <taxon>Asteraceae</taxon>
        <taxon>Asteroideae</taxon>
        <taxon>Anthemideae</taxon>
        <taxon>Anthemidinae</taxon>
        <taxon>Tanacetum</taxon>
    </lineage>
</organism>
<keyword evidence="9" id="KW-0233">DNA recombination</keyword>
<keyword evidence="3" id="KW-0255">Endonuclease</keyword>
<dbReference type="GO" id="GO:0016787">
    <property type="term" value="F:hydrolase activity"/>
    <property type="evidence" value="ECO:0007669"/>
    <property type="project" value="UniProtKB-KW"/>
</dbReference>
<evidence type="ECO:0000256" key="3">
    <source>
        <dbReference type="ARBA" id="ARBA00022759"/>
    </source>
</evidence>